<reference evidence="3 4" key="1">
    <citation type="submission" date="2019-10" db="EMBL/GenBank/DDBJ databases">
        <title>Extracellular Electron Transfer in a Candidatus Methanoperedens spp. Enrichment Culture.</title>
        <authorList>
            <person name="Berger S."/>
            <person name="Rangel Shaw D."/>
            <person name="Berben T."/>
            <person name="In 'T Zandt M."/>
            <person name="Frank J."/>
            <person name="Reimann J."/>
            <person name="Jetten M.S.M."/>
            <person name="Welte C.U."/>
        </authorList>
    </citation>
    <scope>NUCLEOTIDE SEQUENCE [LARGE SCALE GENOMIC DNA]</scope>
    <source>
        <strain evidence="3">SB12</strain>
    </source>
</reference>
<evidence type="ECO:0000313" key="3">
    <source>
        <dbReference type="EMBL" id="KAB2934001.1"/>
    </source>
</evidence>
<feature type="compositionally biased region" description="Basic and acidic residues" evidence="1">
    <location>
        <begin position="230"/>
        <end position="244"/>
    </location>
</feature>
<feature type="region of interest" description="Disordered" evidence="1">
    <location>
        <begin position="197"/>
        <end position="259"/>
    </location>
</feature>
<name>A0A833LY78_9LEPT</name>
<feature type="compositionally biased region" description="Low complexity" evidence="1">
    <location>
        <begin position="219"/>
        <end position="229"/>
    </location>
</feature>
<dbReference type="Proteomes" id="UP000460298">
    <property type="component" value="Unassembled WGS sequence"/>
</dbReference>
<dbReference type="EMBL" id="WBUI01000004">
    <property type="protein sequence ID" value="KAB2934001.1"/>
    <property type="molecule type" value="Genomic_DNA"/>
</dbReference>
<feature type="signal peptide" evidence="2">
    <location>
        <begin position="1"/>
        <end position="22"/>
    </location>
</feature>
<comment type="caution">
    <text evidence="3">The sequence shown here is derived from an EMBL/GenBank/DDBJ whole genome shotgun (WGS) entry which is preliminary data.</text>
</comment>
<evidence type="ECO:0000256" key="2">
    <source>
        <dbReference type="SAM" id="SignalP"/>
    </source>
</evidence>
<protein>
    <submittedName>
        <fullName evidence="3">Lipoprotein LenA</fullName>
    </submittedName>
</protein>
<proteinExistence type="predicted"/>
<accession>A0A833LY78</accession>
<keyword evidence="3" id="KW-0449">Lipoprotein</keyword>
<feature type="chain" id="PRO_5032594296" evidence="2">
    <location>
        <begin position="23"/>
        <end position="259"/>
    </location>
</feature>
<feature type="compositionally biased region" description="Basic and acidic residues" evidence="1">
    <location>
        <begin position="199"/>
        <end position="211"/>
    </location>
</feature>
<evidence type="ECO:0000256" key="1">
    <source>
        <dbReference type="SAM" id="MobiDB-lite"/>
    </source>
</evidence>
<dbReference type="NCBIfam" id="TIGR04457">
    <property type="entry name" value="lipo_LenA_lepto"/>
    <property type="match status" value="1"/>
</dbReference>
<gene>
    <name evidence="3" type="primary">lenA</name>
    <name evidence="3" type="ORF">F9K24_05910</name>
</gene>
<sequence>MINKTTAKQRTLLVLLSALLFAAQCGKKEADAPQADADLRYARYAIALYSKAGSTAKGDYVTTLTKTEKVEVEDKANVDGPKGPVAYIKVRAAGDKVGFAEERHFATEVAVVLSDSPKLLQRPVVTAGKGFNADALKQGTIAFIEGRSEEAETWFEITGTAAAGHFRGWIRASEVSRDFTTVTDAVLLEKAIAQFQSDKQSEKDEGRKALEELSTNNNASIAGLAAKALEAPKESEEKEEREEPAAPETPSAPVKPPAG</sequence>
<dbReference type="InterPro" id="IPR031024">
    <property type="entry name" value="Lipo_LenA_lepto"/>
</dbReference>
<dbReference type="AlphaFoldDB" id="A0A833LY78"/>
<keyword evidence="2" id="KW-0732">Signal</keyword>
<organism evidence="3 4">
    <name type="scientific">Leptonema illini</name>
    <dbReference type="NCBI Taxonomy" id="183"/>
    <lineage>
        <taxon>Bacteria</taxon>
        <taxon>Pseudomonadati</taxon>
        <taxon>Spirochaetota</taxon>
        <taxon>Spirochaetia</taxon>
        <taxon>Leptospirales</taxon>
        <taxon>Leptospiraceae</taxon>
        <taxon>Leptonema</taxon>
    </lineage>
</organism>
<evidence type="ECO:0000313" key="4">
    <source>
        <dbReference type="Proteomes" id="UP000460298"/>
    </source>
</evidence>